<proteinExistence type="predicted"/>
<sequence length="32" mass="4026">MRLYVEHKKGRHKVDLFLLSVWLIQRLLRCHH</sequence>
<protein>
    <submittedName>
        <fullName evidence="1">Uncharacterized protein</fullName>
    </submittedName>
</protein>
<evidence type="ECO:0000313" key="2">
    <source>
        <dbReference type="Proteomes" id="UP000321504"/>
    </source>
</evidence>
<organism evidence="1 2">
    <name type="scientific">Vibrio parahaemolyticus</name>
    <dbReference type="NCBI Taxonomy" id="670"/>
    <lineage>
        <taxon>Bacteria</taxon>
        <taxon>Pseudomonadati</taxon>
        <taxon>Pseudomonadota</taxon>
        <taxon>Gammaproteobacteria</taxon>
        <taxon>Vibrionales</taxon>
        <taxon>Vibrionaceae</taxon>
        <taxon>Vibrio</taxon>
    </lineage>
</organism>
<dbReference type="AlphaFoldDB" id="A0AA46L5Z5"/>
<name>A0AA46L5Z5_VIBPH</name>
<evidence type="ECO:0000313" key="1">
    <source>
        <dbReference type="EMBL" id="TXN17099.1"/>
    </source>
</evidence>
<accession>A0AA46L5Z5</accession>
<dbReference type="EMBL" id="VRMQ01000002">
    <property type="protein sequence ID" value="TXN17099.1"/>
    <property type="molecule type" value="Genomic_DNA"/>
</dbReference>
<gene>
    <name evidence="1" type="ORF">FVP01_14245</name>
</gene>
<dbReference type="Proteomes" id="UP000321504">
    <property type="component" value="Unassembled WGS sequence"/>
</dbReference>
<reference evidence="1 2" key="1">
    <citation type="submission" date="2019-08" db="EMBL/GenBank/DDBJ databases">
        <title>Emerging of two pre-pandemic pathogenic O4:KUT lineages of Vibrio parahaemolyticus in coastal eastern China.</title>
        <authorList>
            <person name="Yu H."/>
        </authorList>
    </citation>
    <scope>NUCLEOTIDE SEQUENCE [LARGE SCALE GENOMIC DNA]</scope>
    <source>
        <strain evidence="1 2">HZ17-383</strain>
    </source>
</reference>
<comment type="caution">
    <text evidence="1">The sequence shown here is derived from an EMBL/GenBank/DDBJ whole genome shotgun (WGS) entry which is preliminary data.</text>
</comment>